<evidence type="ECO:0000313" key="9">
    <source>
        <dbReference type="EMBL" id="TWI59977.1"/>
    </source>
</evidence>
<keyword evidence="4" id="KW-0812">Transmembrane</keyword>
<organism evidence="9 10">
    <name type="scientific">Halalkalibacter nanhaiisediminis</name>
    <dbReference type="NCBI Taxonomy" id="688079"/>
    <lineage>
        <taxon>Bacteria</taxon>
        <taxon>Bacillati</taxon>
        <taxon>Bacillota</taxon>
        <taxon>Bacilli</taxon>
        <taxon>Bacillales</taxon>
        <taxon>Bacillaceae</taxon>
        <taxon>Halalkalibacter</taxon>
    </lineage>
</organism>
<dbReference type="Gene3D" id="3.30.1330.60">
    <property type="entry name" value="OmpA-like domain"/>
    <property type="match status" value="1"/>
</dbReference>
<dbReference type="InterPro" id="IPR006665">
    <property type="entry name" value="OmpA-like"/>
</dbReference>
<protein>
    <submittedName>
        <fullName evidence="9">Chemotaxis protein MotB</fullName>
    </submittedName>
</protein>
<dbReference type="Pfam" id="PF00691">
    <property type="entry name" value="OmpA"/>
    <property type="match status" value="1"/>
</dbReference>
<proteinExistence type="inferred from homology"/>
<dbReference type="PANTHER" id="PTHR30329">
    <property type="entry name" value="STATOR ELEMENT OF FLAGELLAR MOTOR COMPLEX"/>
    <property type="match status" value="1"/>
</dbReference>
<keyword evidence="3" id="KW-1003">Cell membrane</keyword>
<dbReference type="SUPFAM" id="SSF103088">
    <property type="entry name" value="OmpA-like"/>
    <property type="match status" value="1"/>
</dbReference>
<dbReference type="OrthoDB" id="9815217at2"/>
<evidence type="ECO:0000259" key="8">
    <source>
        <dbReference type="PROSITE" id="PS51123"/>
    </source>
</evidence>
<evidence type="ECO:0000256" key="3">
    <source>
        <dbReference type="ARBA" id="ARBA00022475"/>
    </source>
</evidence>
<dbReference type="GO" id="GO:0005886">
    <property type="term" value="C:plasma membrane"/>
    <property type="evidence" value="ECO:0007669"/>
    <property type="project" value="UniProtKB-SubCell"/>
</dbReference>
<dbReference type="InterPro" id="IPR050330">
    <property type="entry name" value="Bact_OuterMem_StrucFunc"/>
</dbReference>
<gene>
    <name evidence="9" type="ORF">IQ10_00400</name>
</gene>
<name>A0A562QTE1_9BACI</name>
<dbReference type="Proteomes" id="UP000315711">
    <property type="component" value="Unassembled WGS sequence"/>
</dbReference>
<evidence type="ECO:0000313" key="10">
    <source>
        <dbReference type="Proteomes" id="UP000315711"/>
    </source>
</evidence>
<comment type="similarity">
    <text evidence="2">Belongs to the MotB family.</text>
</comment>
<dbReference type="InterPro" id="IPR036737">
    <property type="entry name" value="OmpA-like_sf"/>
</dbReference>
<dbReference type="PANTHER" id="PTHR30329:SF21">
    <property type="entry name" value="LIPOPROTEIN YIAD-RELATED"/>
    <property type="match status" value="1"/>
</dbReference>
<feature type="domain" description="OmpA-like" evidence="8">
    <location>
        <begin position="119"/>
        <end position="241"/>
    </location>
</feature>
<dbReference type="AlphaFoldDB" id="A0A562QTE1"/>
<evidence type="ECO:0000256" key="5">
    <source>
        <dbReference type="ARBA" id="ARBA00022989"/>
    </source>
</evidence>
<evidence type="ECO:0000256" key="4">
    <source>
        <dbReference type="ARBA" id="ARBA00022692"/>
    </source>
</evidence>
<dbReference type="EMBL" id="VLKZ01000001">
    <property type="protein sequence ID" value="TWI59977.1"/>
    <property type="molecule type" value="Genomic_DNA"/>
</dbReference>
<comment type="caution">
    <text evidence="9">The sequence shown here is derived from an EMBL/GenBank/DDBJ whole genome shotgun (WGS) entry which is preliminary data.</text>
</comment>
<sequence>MARKRGKHHEDHIDETWLIPYADMLTLLLALFIVLFAVSSVDAEKYQQVMISFNQNLQGGTGVMEYPQPMPESTVNPEDSDVENMRAQERLQLEELKVEIDKYIEDNNLGSELQTNLSSNGLLLTILDNAIFYSGSAEVHPEARRLAEAISGLLVSDPPRQIVVAGHTDDVPINNEEYRSNWDLSSDRALNFMKILLENDQLNPGHLSATSYGEYHPVASNETSEGREQNRRVEVYILPNYSLE</sequence>
<dbReference type="NCBIfam" id="NF005831">
    <property type="entry name" value="PRK07734.1"/>
    <property type="match status" value="1"/>
</dbReference>
<comment type="subcellular location">
    <subcellularLocation>
        <location evidence="1">Cell membrane</location>
        <topology evidence="1">Single-pass membrane protein</topology>
    </subcellularLocation>
</comment>
<dbReference type="RefSeq" id="WP_144448792.1">
    <property type="nucleotide sequence ID" value="NZ_VLKZ01000001.1"/>
</dbReference>
<dbReference type="InterPro" id="IPR025713">
    <property type="entry name" value="MotB-like_N_dom"/>
</dbReference>
<reference evidence="9 10" key="1">
    <citation type="journal article" date="2015" name="Stand. Genomic Sci.">
        <title>Genomic Encyclopedia of Bacterial and Archaeal Type Strains, Phase III: the genomes of soil and plant-associated and newly described type strains.</title>
        <authorList>
            <person name="Whitman W.B."/>
            <person name="Woyke T."/>
            <person name="Klenk H.P."/>
            <person name="Zhou Y."/>
            <person name="Lilburn T.G."/>
            <person name="Beck B.J."/>
            <person name="De Vos P."/>
            <person name="Vandamme P."/>
            <person name="Eisen J.A."/>
            <person name="Garrity G."/>
            <person name="Hugenholtz P."/>
            <person name="Kyrpides N.C."/>
        </authorList>
    </citation>
    <scope>NUCLEOTIDE SEQUENCE [LARGE SCALE GENOMIC DNA]</scope>
    <source>
        <strain evidence="9 10">CGMCC 1.10116</strain>
    </source>
</reference>
<accession>A0A562QTE1</accession>
<keyword evidence="10" id="KW-1185">Reference proteome</keyword>
<evidence type="ECO:0000256" key="7">
    <source>
        <dbReference type="PROSITE-ProRule" id="PRU00473"/>
    </source>
</evidence>
<keyword evidence="5" id="KW-1133">Transmembrane helix</keyword>
<evidence type="ECO:0000256" key="1">
    <source>
        <dbReference type="ARBA" id="ARBA00004162"/>
    </source>
</evidence>
<evidence type="ECO:0000256" key="2">
    <source>
        <dbReference type="ARBA" id="ARBA00008914"/>
    </source>
</evidence>
<evidence type="ECO:0000256" key="6">
    <source>
        <dbReference type="ARBA" id="ARBA00023136"/>
    </source>
</evidence>
<dbReference type="PROSITE" id="PS51123">
    <property type="entry name" value="OMPA_2"/>
    <property type="match status" value="1"/>
</dbReference>
<dbReference type="Pfam" id="PF13677">
    <property type="entry name" value="MotB_plug"/>
    <property type="match status" value="1"/>
</dbReference>
<keyword evidence="6 7" id="KW-0472">Membrane</keyword>
<dbReference type="CDD" id="cd07185">
    <property type="entry name" value="OmpA_C-like"/>
    <property type="match status" value="1"/>
</dbReference>